<gene>
    <name evidence="2" type="ORF">NLU13_6951</name>
</gene>
<feature type="compositionally biased region" description="Low complexity" evidence="1">
    <location>
        <begin position="272"/>
        <end position="291"/>
    </location>
</feature>
<evidence type="ECO:0000313" key="3">
    <source>
        <dbReference type="Proteomes" id="UP001175261"/>
    </source>
</evidence>
<dbReference type="AlphaFoldDB" id="A0AA39L6M0"/>
<evidence type="ECO:0000256" key="1">
    <source>
        <dbReference type="SAM" id="MobiDB-lite"/>
    </source>
</evidence>
<feature type="compositionally biased region" description="Polar residues" evidence="1">
    <location>
        <begin position="238"/>
        <end position="251"/>
    </location>
</feature>
<dbReference type="Proteomes" id="UP001175261">
    <property type="component" value="Unassembled WGS sequence"/>
</dbReference>
<dbReference type="EMBL" id="JAPDFR010000006">
    <property type="protein sequence ID" value="KAK0385774.1"/>
    <property type="molecule type" value="Genomic_DNA"/>
</dbReference>
<proteinExistence type="predicted"/>
<reference evidence="2" key="1">
    <citation type="submission" date="2022-10" db="EMBL/GenBank/DDBJ databases">
        <title>Determination and structural analysis of whole genome sequence of Sarocladium strictum F4-1.</title>
        <authorList>
            <person name="Hu L."/>
            <person name="Jiang Y."/>
        </authorList>
    </citation>
    <scope>NUCLEOTIDE SEQUENCE</scope>
    <source>
        <strain evidence="2">F4-1</strain>
    </source>
</reference>
<feature type="region of interest" description="Disordered" evidence="1">
    <location>
        <begin position="231"/>
        <end position="362"/>
    </location>
</feature>
<comment type="caution">
    <text evidence="2">The sequence shown here is derived from an EMBL/GenBank/DDBJ whole genome shotgun (WGS) entry which is preliminary data.</text>
</comment>
<organism evidence="2 3">
    <name type="scientific">Sarocladium strictum</name>
    <name type="common">Black bundle disease fungus</name>
    <name type="synonym">Acremonium strictum</name>
    <dbReference type="NCBI Taxonomy" id="5046"/>
    <lineage>
        <taxon>Eukaryota</taxon>
        <taxon>Fungi</taxon>
        <taxon>Dikarya</taxon>
        <taxon>Ascomycota</taxon>
        <taxon>Pezizomycotina</taxon>
        <taxon>Sordariomycetes</taxon>
        <taxon>Hypocreomycetidae</taxon>
        <taxon>Hypocreales</taxon>
        <taxon>Sarocladiaceae</taxon>
        <taxon>Sarocladium</taxon>
    </lineage>
</organism>
<accession>A0AA39L6M0</accession>
<protein>
    <submittedName>
        <fullName evidence="2">Uncharacterized protein</fullName>
    </submittedName>
</protein>
<name>A0AA39L6M0_SARSR</name>
<sequence length="362" mass="38209">MAEQKTQEALNTLQSMLNNVLVETGKALRAARKDGRGLNVPPREPSGRMSESIRTFHQALDTLESDIISAKSVLQRDLKQIREKSEQVTTPQVEPAQNMAPVAQMSQTPVPQPVDAQTKSPMVIDLESSPPANGSPTLIKSEPTAPAPVANMNGDTNGMTNGNMTHVPIPLPPTNSAPSMTQQLPAPAAVMEQDGAGGVTGLGTQAANTNHITTMDGGNNELNFTNMTFAPPNEEAPMSTNSQEQNFNMSNFAPADGNNGGMSVDHDDSFMQDNNAQNTANNSNAGGQAQDTTATGDKGGSSLDDFDWSLGNEGGGDGLDFDFSIGGEDTFNTLMNERDGEFSMDQGGFDTDPFNMGKPDGS</sequence>
<keyword evidence="3" id="KW-1185">Reference proteome</keyword>
<evidence type="ECO:0000313" key="2">
    <source>
        <dbReference type="EMBL" id="KAK0385774.1"/>
    </source>
</evidence>